<organism evidence="2 3">
    <name type="scientific">Pigmentiphaga soli</name>
    <dbReference type="NCBI Taxonomy" id="1007095"/>
    <lineage>
        <taxon>Bacteria</taxon>
        <taxon>Pseudomonadati</taxon>
        <taxon>Pseudomonadota</taxon>
        <taxon>Betaproteobacteria</taxon>
        <taxon>Burkholderiales</taxon>
        <taxon>Alcaligenaceae</taxon>
        <taxon>Pigmentiphaga</taxon>
    </lineage>
</organism>
<comment type="caution">
    <text evidence="2">The sequence shown here is derived from an EMBL/GenBank/DDBJ whole genome shotgun (WGS) entry which is preliminary data.</text>
</comment>
<proteinExistence type="predicted"/>
<feature type="region of interest" description="Disordered" evidence="1">
    <location>
        <begin position="1"/>
        <end position="21"/>
    </location>
</feature>
<evidence type="ECO:0000313" key="2">
    <source>
        <dbReference type="EMBL" id="GAA4336244.1"/>
    </source>
</evidence>
<reference evidence="3" key="1">
    <citation type="journal article" date="2019" name="Int. J. Syst. Evol. Microbiol.">
        <title>The Global Catalogue of Microorganisms (GCM) 10K type strain sequencing project: providing services to taxonomists for standard genome sequencing and annotation.</title>
        <authorList>
            <consortium name="The Broad Institute Genomics Platform"/>
            <consortium name="The Broad Institute Genome Sequencing Center for Infectious Disease"/>
            <person name="Wu L."/>
            <person name="Ma J."/>
        </authorList>
    </citation>
    <scope>NUCLEOTIDE SEQUENCE [LARGE SCALE GENOMIC DNA]</scope>
    <source>
        <strain evidence="3">JCM 17666</strain>
    </source>
</reference>
<gene>
    <name evidence="2" type="ORF">GCM10023144_30370</name>
</gene>
<name>A0ABP8H9U6_9BURK</name>
<dbReference type="Proteomes" id="UP001501671">
    <property type="component" value="Unassembled WGS sequence"/>
</dbReference>
<evidence type="ECO:0000256" key="1">
    <source>
        <dbReference type="SAM" id="MobiDB-lite"/>
    </source>
</evidence>
<protein>
    <submittedName>
        <fullName evidence="2">Uncharacterized protein</fullName>
    </submittedName>
</protein>
<sequence length="69" mass="7328">MESLGAASPGLLDSREGRGAGCCKPRARRHRVFACLLPASLALPVAIDYKPQSAQQSSVCAAQVSRFRI</sequence>
<evidence type="ECO:0000313" key="3">
    <source>
        <dbReference type="Proteomes" id="UP001501671"/>
    </source>
</evidence>
<accession>A0ABP8H9U6</accession>
<dbReference type="EMBL" id="BAABFO010000014">
    <property type="protein sequence ID" value="GAA4336244.1"/>
    <property type="molecule type" value="Genomic_DNA"/>
</dbReference>
<keyword evidence="3" id="KW-1185">Reference proteome</keyword>